<dbReference type="EMBL" id="NAJO01000006">
    <property type="protein sequence ID" value="OQO11806.1"/>
    <property type="molecule type" value="Genomic_DNA"/>
</dbReference>
<dbReference type="InterPro" id="IPR014144">
    <property type="entry name" value="LigD_PE_domain"/>
</dbReference>
<feature type="region of interest" description="Disordered" evidence="1">
    <location>
        <begin position="102"/>
        <end position="192"/>
    </location>
</feature>
<accession>A0A1V8TKA1</accession>
<feature type="domain" description="DNA ligase D 3'-phosphoesterase" evidence="2">
    <location>
        <begin position="3"/>
        <end position="104"/>
    </location>
</feature>
<evidence type="ECO:0000313" key="4">
    <source>
        <dbReference type="Proteomes" id="UP000192596"/>
    </source>
</evidence>
<proteinExistence type="predicted"/>
<dbReference type="PANTHER" id="PTHR39465:SF1">
    <property type="entry name" value="DNA LIGASE D 3'-PHOSPHOESTERASE DOMAIN-CONTAINING PROTEIN"/>
    <property type="match status" value="1"/>
</dbReference>
<reference evidence="4" key="1">
    <citation type="submission" date="2017-03" db="EMBL/GenBank/DDBJ databases">
        <title>Genomes of endolithic fungi from Antarctica.</title>
        <authorList>
            <person name="Coleine C."/>
            <person name="Masonjones S."/>
            <person name="Stajich J.E."/>
        </authorList>
    </citation>
    <scope>NUCLEOTIDE SEQUENCE [LARGE SCALE GENOMIC DNA]</scope>
    <source>
        <strain evidence="4">CCFEE 5527</strain>
    </source>
</reference>
<name>A0A1V8TKA1_9PEZI</name>
<evidence type="ECO:0000256" key="1">
    <source>
        <dbReference type="SAM" id="MobiDB-lite"/>
    </source>
</evidence>
<organism evidence="3 4">
    <name type="scientific">Cryoendolithus antarcticus</name>
    <dbReference type="NCBI Taxonomy" id="1507870"/>
    <lineage>
        <taxon>Eukaryota</taxon>
        <taxon>Fungi</taxon>
        <taxon>Dikarya</taxon>
        <taxon>Ascomycota</taxon>
        <taxon>Pezizomycotina</taxon>
        <taxon>Dothideomycetes</taxon>
        <taxon>Dothideomycetidae</taxon>
        <taxon>Cladosporiales</taxon>
        <taxon>Cladosporiaceae</taxon>
        <taxon>Cryoendolithus</taxon>
    </lineage>
</organism>
<dbReference type="OrthoDB" id="2588098at2759"/>
<keyword evidence="4" id="KW-1185">Reference proteome</keyword>
<sequence length="276" mass="31022">MPGNPNSIRPNRMAIETRVHNLWNNLIESASHATGSLLIWDTGEYEVLPSRKVRRQAATDDEDSDCSESDSDSRGASEKLSASFRARHIRLRLHGTRLPSQYTVNLRLPSANNREHQPDRPKHKRRRTNPKSAKKQPNHEVETDSEDSTTGKLNPMQAEDTYESKQANQAAVASDLENDTDPETIRATNAYPGATNTIGSVHQRHWFLTLDRPNSGLRRSTSGLDKGRWIGDWEPFHVLGRDLERSVITGRLAGDIMNDEGVEGFVGRQGWRGIVE</sequence>
<dbReference type="PANTHER" id="PTHR39465">
    <property type="entry name" value="DNA LIGASE D, 3'-PHOSPHOESTERASE DOMAIN"/>
    <property type="match status" value="1"/>
</dbReference>
<comment type="caution">
    <text evidence="3">The sequence shown here is derived from an EMBL/GenBank/DDBJ whole genome shotgun (WGS) entry which is preliminary data.</text>
</comment>
<dbReference type="Proteomes" id="UP000192596">
    <property type="component" value="Unassembled WGS sequence"/>
</dbReference>
<evidence type="ECO:0000259" key="2">
    <source>
        <dbReference type="Pfam" id="PF13298"/>
    </source>
</evidence>
<gene>
    <name evidence="3" type="ORF">B0A48_03533</name>
</gene>
<evidence type="ECO:0000313" key="3">
    <source>
        <dbReference type="EMBL" id="OQO11806.1"/>
    </source>
</evidence>
<feature type="compositionally biased region" description="Acidic residues" evidence="1">
    <location>
        <begin position="59"/>
        <end position="70"/>
    </location>
</feature>
<feature type="region of interest" description="Disordered" evidence="1">
    <location>
        <begin position="54"/>
        <end position="80"/>
    </location>
</feature>
<dbReference type="InParanoid" id="A0A1V8TKA1"/>
<feature type="compositionally biased region" description="Basic residues" evidence="1">
    <location>
        <begin position="121"/>
        <end position="136"/>
    </location>
</feature>
<protein>
    <recommendedName>
        <fullName evidence="2">DNA ligase D 3'-phosphoesterase domain-containing protein</fullName>
    </recommendedName>
</protein>
<dbReference type="Pfam" id="PF13298">
    <property type="entry name" value="LigD_N"/>
    <property type="match status" value="1"/>
</dbReference>
<dbReference type="AlphaFoldDB" id="A0A1V8TKA1"/>